<protein>
    <submittedName>
        <fullName evidence="1">Uncharacterized protein</fullName>
    </submittedName>
</protein>
<sequence length="159" mass="17114">MTTLLPNELKVHFKTIGEVPTVGLFLTMPDARLEATVGGASLGETTSELMALQAKAVELGAAIDAKTVSGMLVTSLEHAERMTPVLQTLWWQPKTLMLAGDAGDEHTAPSLGWSMRGVIADVGTFYMPNEALPWEARSAVEARLRALAEKWGAVLDVRL</sequence>
<dbReference type="Proteomes" id="UP000249061">
    <property type="component" value="Unassembled WGS sequence"/>
</dbReference>
<evidence type="ECO:0000313" key="2">
    <source>
        <dbReference type="Proteomes" id="UP000249061"/>
    </source>
</evidence>
<dbReference type="AlphaFoldDB" id="A0A2W5TPB1"/>
<evidence type="ECO:0000313" key="1">
    <source>
        <dbReference type="EMBL" id="PZR17410.1"/>
    </source>
</evidence>
<reference evidence="1 2" key="1">
    <citation type="submission" date="2017-08" db="EMBL/GenBank/DDBJ databases">
        <title>Infants hospitalized years apart are colonized by the same room-sourced microbial strains.</title>
        <authorList>
            <person name="Brooks B."/>
            <person name="Olm M.R."/>
            <person name="Firek B.A."/>
            <person name="Baker R."/>
            <person name="Thomas B.C."/>
            <person name="Morowitz M.J."/>
            <person name="Banfield J.F."/>
        </authorList>
    </citation>
    <scope>NUCLEOTIDE SEQUENCE [LARGE SCALE GENOMIC DNA]</scope>
    <source>
        <strain evidence="1">S2_003_000_R2_14</strain>
    </source>
</reference>
<accession>A0A2W5TPB1</accession>
<gene>
    <name evidence="1" type="ORF">DI536_03550</name>
</gene>
<comment type="caution">
    <text evidence="1">The sequence shown here is derived from an EMBL/GenBank/DDBJ whole genome shotgun (WGS) entry which is preliminary data.</text>
</comment>
<name>A0A2W5TPB1_9BACT</name>
<organism evidence="1 2">
    <name type="scientific">Archangium gephyra</name>
    <dbReference type="NCBI Taxonomy" id="48"/>
    <lineage>
        <taxon>Bacteria</taxon>
        <taxon>Pseudomonadati</taxon>
        <taxon>Myxococcota</taxon>
        <taxon>Myxococcia</taxon>
        <taxon>Myxococcales</taxon>
        <taxon>Cystobacterineae</taxon>
        <taxon>Archangiaceae</taxon>
        <taxon>Archangium</taxon>
    </lineage>
</organism>
<proteinExistence type="predicted"/>
<dbReference type="EMBL" id="QFQP01000002">
    <property type="protein sequence ID" value="PZR17410.1"/>
    <property type="molecule type" value="Genomic_DNA"/>
</dbReference>